<proteinExistence type="predicted"/>
<evidence type="ECO:0000313" key="2">
    <source>
        <dbReference type="Proteomes" id="UP000078354"/>
    </source>
</evidence>
<keyword evidence="2" id="KW-1185">Reference proteome</keyword>
<organism evidence="1 2">
    <name type="scientific">Pseudomonas silesiensis</name>
    <dbReference type="NCBI Taxonomy" id="1853130"/>
    <lineage>
        <taxon>Bacteria</taxon>
        <taxon>Pseudomonadati</taxon>
        <taxon>Pseudomonadota</taxon>
        <taxon>Gammaproteobacteria</taxon>
        <taxon>Pseudomonadales</taxon>
        <taxon>Pseudomonadaceae</taxon>
        <taxon>Pseudomonas</taxon>
    </lineage>
</organism>
<dbReference type="STRING" id="1853130.PMA3_29450"/>
<dbReference type="Proteomes" id="UP000078354">
    <property type="component" value="Chromosome"/>
</dbReference>
<dbReference type="Pfam" id="PF11720">
    <property type="entry name" value="Inhibitor_I78"/>
    <property type="match status" value="1"/>
</dbReference>
<dbReference type="KEGG" id="psil:PMA3_29450"/>
<evidence type="ECO:0000313" key="1">
    <source>
        <dbReference type="EMBL" id="ANJ59071.1"/>
    </source>
</evidence>
<gene>
    <name evidence="1" type="ORF">PMA3_29450</name>
</gene>
<dbReference type="InterPro" id="IPR021719">
    <property type="entry name" value="Prot_inh_I78"/>
</dbReference>
<name>A0A191Z2A6_9PSED</name>
<dbReference type="OrthoDB" id="6904414at2"/>
<reference evidence="1 2" key="1">
    <citation type="journal article" date="2018" name="Syst. Appl. Microbiol.">
        <title>Pseudomonas silesiensis sp. nov. strain A3T isolated from a biological pesticide sewage treatment plant and analysis of the complete genome sequence.</title>
        <authorList>
            <person name="Kaminski M.A."/>
            <person name="Furmanczyk E.M."/>
            <person name="Sobczak A."/>
            <person name="Dziembowski A."/>
            <person name="Lipinski L."/>
        </authorList>
    </citation>
    <scope>NUCLEOTIDE SEQUENCE [LARGE SCALE GENOMIC DNA]</scope>
    <source>
        <strain evidence="1 2">A3</strain>
    </source>
</reference>
<sequence length="70" mass="7960">MSIDLQQHLDTAKQYVGQQYSEELRAELANKTGLAVRPRGIGYIMTRDYNPARINLLVENEIITHVTMGN</sequence>
<dbReference type="RefSeq" id="WP_064680430.1">
    <property type="nucleotide sequence ID" value="NZ_CP014870.1"/>
</dbReference>
<dbReference type="Gene3D" id="3.30.10.10">
    <property type="entry name" value="Trypsin Inhibitor V, subunit A"/>
    <property type="match status" value="1"/>
</dbReference>
<protein>
    <recommendedName>
        <fullName evidence="3">Peptidase inhibitor I78 family protein</fullName>
    </recommendedName>
</protein>
<dbReference type="EMBL" id="CP014870">
    <property type="protein sequence ID" value="ANJ59071.1"/>
    <property type="molecule type" value="Genomic_DNA"/>
</dbReference>
<dbReference type="AlphaFoldDB" id="A0A191Z2A6"/>
<accession>A0A191Z2A6</accession>
<evidence type="ECO:0008006" key="3">
    <source>
        <dbReference type="Google" id="ProtNLM"/>
    </source>
</evidence>